<evidence type="ECO:0000313" key="9">
    <source>
        <dbReference type="Proteomes" id="UP000886808"/>
    </source>
</evidence>
<dbReference type="PANTHER" id="PTHR11228:SF7">
    <property type="entry name" value="PQQA PEPTIDE CYCLASE"/>
    <property type="match status" value="1"/>
</dbReference>
<feature type="domain" description="Radical SAM core" evidence="7">
    <location>
        <begin position="11"/>
        <end position="240"/>
    </location>
</feature>
<evidence type="ECO:0000256" key="2">
    <source>
        <dbReference type="ARBA" id="ARBA00022485"/>
    </source>
</evidence>
<evidence type="ECO:0000313" key="8">
    <source>
        <dbReference type="EMBL" id="HIV61736.1"/>
    </source>
</evidence>
<sequence length="325" mass="37394">MLSISRNQLGEKIPLLSPFSLHIFPSFYCNFKCNYCLHALSNEKLKAKNFKREFMDFQTYKKCIDDAKQFNDKLKAIIFAGHGEPLMHPEIADMVAYAEKSNITERTEIVTNGALLTHELSDKLIMAGLKRLRISIQGVDRERYRDTCGKDVNFEQLIDNIRYFYNHKNVTEVYVKIIDIALRSDDEKKKFEQLFAPISDIAAIEYAIPFVKELDYSKLGDLSGRCKQGNFKHSKICSMPFYMMVLYPNGDIAPCCSTDVPCFFGNVLEQSLSDIWKSDIRRKFLLEQLNGVMNIPVCNQCCIPAFGLQQGDYLDDYAEKLKSKI</sequence>
<dbReference type="Pfam" id="PF13186">
    <property type="entry name" value="SPASM"/>
    <property type="match status" value="1"/>
</dbReference>
<dbReference type="InterPro" id="IPR058240">
    <property type="entry name" value="rSAM_sf"/>
</dbReference>
<dbReference type="InterPro" id="IPR034391">
    <property type="entry name" value="AdoMet-like_SPASM_containing"/>
</dbReference>
<keyword evidence="2" id="KW-0004">4Fe-4S</keyword>
<accession>A0A9D1PIJ0</accession>
<keyword evidence="5" id="KW-0408">Iron</keyword>
<dbReference type="PANTHER" id="PTHR11228">
    <property type="entry name" value="RADICAL SAM DOMAIN PROTEIN"/>
    <property type="match status" value="1"/>
</dbReference>
<evidence type="ECO:0000256" key="1">
    <source>
        <dbReference type="ARBA" id="ARBA00001966"/>
    </source>
</evidence>
<keyword evidence="3" id="KW-0949">S-adenosyl-L-methionine</keyword>
<evidence type="ECO:0000259" key="7">
    <source>
        <dbReference type="PROSITE" id="PS51918"/>
    </source>
</evidence>
<dbReference type="CDD" id="cd21109">
    <property type="entry name" value="SPASM"/>
    <property type="match status" value="1"/>
</dbReference>
<evidence type="ECO:0000256" key="4">
    <source>
        <dbReference type="ARBA" id="ARBA00022723"/>
    </source>
</evidence>
<comment type="caution">
    <text evidence="8">The sequence shown here is derived from an EMBL/GenBank/DDBJ whole genome shotgun (WGS) entry which is preliminary data.</text>
</comment>
<dbReference type="InterPro" id="IPR050377">
    <property type="entry name" value="Radical_SAM_PqqE_MftC-like"/>
</dbReference>
<dbReference type="GO" id="GO:0051536">
    <property type="term" value="F:iron-sulfur cluster binding"/>
    <property type="evidence" value="ECO:0007669"/>
    <property type="project" value="UniProtKB-KW"/>
</dbReference>
<organism evidence="8 9">
    <name type="scientific">Candidatus Butyricicoccus avistercoris</name>
    <dbReference type="NCBI Taxonomy" id="2838518"/>
    <lineage>
        <taxon>Bacteria</taxon>
        <taxon>Bacillati</taxon>
        <taxon>Bacillota</taxon>
        <taxon>Clostridia</taxon>
        <taxon>Eubacteriales</taxon>
        <taxon>Butyricicoccaceae</taxon>
        <taxon>Butyricicoccus</taxon>
    </lineage>
</organism>
<dbReference type="SFLD" id="SFLDG01067">
    <property type="entry name" value="SPASM/twitch_domain_containing"/>
    <property type="match status" value="1"/>
</dbReference>
<dbReference type="EMBL" id="DXIE01000018">
    <property type="protein sequence ID" value="HIV61736.1"/>
    <property type="molecule type" value="Genomic_DNA"/>
</dbReference>
<dbReference type="InterPro" id="IPR013785">
    <property type="entry name" value="Aldolase_TIM"/>
</dbReference>
<keyword evidence="6" id="KW-0411">Iron-sulfur</keyword>
<protein>
    <submittedName>
        <fullName evidence="8">Radical SAM protein</fullName>
    </submittedName>
</protein>
<reference evidence="8" key="2">
    <citation type="submission" date="2021-04" db="EMBL/GenBank/DDBJ databases">
        <authorList>
            <person name="Gilroy R."/>
        </authorList>
    </citation>
    <scope>NUCLEOTIDE SEQUENCE</scope>
    <source>
        <strain evidence="8">CHK193-4272</strain>
    </source>
</reference>
<dbReference type="Gene3D" id="3.20.20.70">
    <property type="entry name" value="Aldolase class I"/>
    <property type="match status" value="1"/>
</dbReference>
<dbReference type="InterPro" id="IPR007197">
    <property type="entry name" value="rSAM"/>
</dbReference>
<reference evidence="8" key="1">
    <citation type="journal article" date="2021" name="PeerJ">
        <title>Extensive microbial diversity within the chicken gut microbiome revealed by metagenomics and culture.</title>
        <authorList>
            <person name="Gilroy R."/>
            <person name="Ravi A."/>
            <person name="Getino M."/>
            <person name="Pursley I."/>
            <person name="Horton D.L."/>
            <person name="Alikhan N.F."/>
            <person name="Baker D."/>
            <person name="Gharbi K."/>
            <person name="Hall N."/>
            <person name="Watson M."/>
            <person name="Adriaenssens E.M."/>
            <person name="Foster-Nyarko E."/>
            <person name="Jarju S."/>
            <person name="Secka A."/>
            <person name="Antonio M."/>
            <person name="Oren A."/>
            <person name="Chaudhuri R.R."/>
            <person name="La Ragione R."/>
            <person name="Hildebrand F."/>
            <person name="Pallen M.J."/>
        </authorList>
    </citation>
    <scope>NUCLEOTIDE SEQUENCE</scope>
    <source>
        <strain evidence="8">CHK193-4272</strain>
    </source>
</reference>
<dbReference type="GO" id="GO:0003824">
    <property type="term" value="F:catalytic activity"/>
    <property type="evidence" value="ECO:0007669"/>
    <property type="project" value="InterPro"/>
</dbReference>
<gene>
    <name evidence="8" type="ORF">H9746_02650</name>
</gene>
<dbReference type="SFLD" id="SFLDG01387">
    <property type="entry name" value="BtrN-like_SPASM_domain_contain"/>
    <property type="match status" value="1"/>
</dbReference>
<proteinExistence type="predicted"/>
<evidence type="ECO:0000256" key="5">
    <source>
        <dbReference type="ARBA" id="ARBA00023004"/>
    </source>
</evidence>
<name>A0A9D1PIJ0_9FIRM</name>
<evidence type="ECO:0000256" key="3">
    <source>
        <dbReference type="ARBA" id="ARBA00022691"/>
    </source>
</evidence>
<dbReference type="GO" id="GO:0046872">
    <property type="term" value="F:metal ion binding"/>
    <property type="evidence" value="ECO:0007669"/>
    <property type="project" value="UniProtKB-KW"/>
</dbReference>
<evidence type="ECO:0000256" key="6">
    <source>
        <dbReference type="ARBA" id="ARBA00023014"/>
    </source>
</evidence>
<dbReference type="InterPro" id="IPR023885">
    <property type="entry name" value="4Fe4S-binding_SPASM_dom"/>
</dbReference>
<dbReference type="CDD" id="cd01335">
    <property type="entry name" value="Radical_SAM"/>
    <property type="match status" value="1"/>
</dbReference>
<dbReference type="AlphaFoldDB" id="A0A9D1PIJ0"/>
<dbReference type="SUPFAM" id="SSF102114">
    <property type="entry name" value="Radical SAM enzymes"/>
    <property type="match status" value="1"/>
</dbReference>
<comment type="cofactor">
    <cofactor evidence="1">
        <name>[4Fe-4S] cluster</name>
        <dbReference type="ChEBI" id="CHEBI:49883"/>
    </cofactor>
</comment>
<dbReference type="PROSITE" id="PS51918">
    <property type="entry name" value="RADICAL_SAM"/>
    <property type="match status" value="1"/>
</dbReference>
<dbReference type="SFLD" id="SFLDS00029">
    <property type="entry name" value="Radical_SAM"/>
    <property type="match status" value="1"/>
</dbReference>
<keyword evidence="4" id="KW-0479">Metal-binding</keyword>
<dbReference type="Proteomes" id="UP000886808">
    <property type="component" value="Unassembled WGS sequence"/>
</dbReference>
<dbReference type="Pfam" id="PF04055">
    <property type="entry name" value="Radical_SAM"/>
    <property type="match status" value="1"/>
</dbReference>